<dbReference type="PANTHER" id="PTHR43686">
    <property type="entry name" value="SULFURTRANSFERASE-RELATED"/>
    <property type="match status" value="1"/>
</dbReference>
<dbReference type="InterPro" id="IPR011063">
    <property type="entry name" value="TilS/TtcA_N"/>
</dbReference>
<proteinExistence type="predicted"/>
<comment type="caution">
    <text evidence="3">The sequence shown here is derived from an EMBL/GenBank/DDBJ whole genome shotgun (WGS) entry which is preliminary data.</text>
</comment>
<reference evidence="3 4" key="1">
    <citation type="submission" date="2020-08" db="EMBL/GenBank/DDBJ databases">
        <title>Genome public.</title>
        <authorList>
            <person name="Liu C."/>
            <person name="Sun Q."/>
        </authorList>
    </citation>
    <scope>NUCLEOTIDE SEQUENCE [LARGE SCALE GENOMIC DNA]</scope>
    <source>
        <strain evidence="3 4">BX1</strain>
    </source>
</reference>
<protein>
    <submittedName>
        <fullName evidence="3">tRNA 2-thiocytidine biosynthesis protein TtcA</fullName>
    </submittedName>
</protein>
<accession>A0ABR7NKS6</accession>
<dbReference type="Pfam" id="PF01171">
    <property type="entry name" value="ATP_bind_3"/>
    <property type="match status" value="1"/>
</dbReference>
<dbReference type="EMBL" id="JACRTB010000019">
    <property type="protein sequence ID" value="MBC8577009.1"/>
    <property type="molecule type" value="Genomic_DNA"/>
</dbReference>
<sequence length="281" mass="32652">MERYQEIEHSLHKRFSKTIWNRFVGSIKQYELLSPGDRVAVCISGGKDSMLLAKCMQQLQRVSDFPFELRFLVMDPGYLPANRALIEENAAALRIPIEIFETRIFDVVYKINNNPCYLCARMRRGWLYTEAQKRGCNKIALGHHFDDVIETVVMSMLYGSQIRTMMPKVRSSNYPGMELIRPLYLVRERDVLRWKDYNSLRFLQCACRFTESAAEEEHLSKRAEVKSLIAALEKGNPQVGMNIFRSIHNLKLETIIGYTTLDGVRHSFLEHYGETGAREEE</sequence>
<dbReference type="InterPro" id="IPR035107">
    <property type="entry name" value="tRNA_thiolation_TtcA_Ctu1"/>
</dbReference>
<dbReference type="SUPFAM" id="SSF52402">
    <property type="entry name" value="Adenine nucleotide alpha hydrolases-like"/>
    <property type="match status" value="1"/>
</dbReference>
<evidence type="ECO:0000313" key="3">
    <source>
        <dbReference type="EMBL" id="MBC8577009.1"/>
    </source>
</evidence>
<evidence type="ECO:0000256" key="1">
    <source>
        <dbReference type="ARBA" id="ARBA00022679"/>
    </source>
</evidence>
<evidence type="ECO:0000259" key="2">
    <source>
        <dbReference type="Pfam" id="PF01171"/>
    </source>
</evidence>
<organism evidence="3 4">
    <name type="scientific">Yanshouia hominis</name>
    <dbReference type="NCBI Taxonomy" id="2763673"/>
    <lineage>
        <taxon>Bacteria</taxon>
        <taxon>Bacillati</taxon>
        <taxon>Bacillota</taxon>
        <taxon>Clostridia</taxon>
        <taxon>Eubacteriales</taxon>
        <taxon>Oscillospiraceae</taxon>
        <taxon>Yanshouia</taxon>
    </lineage>
</organism>
<dbReference type="InterPro" id="IPR014729">
    <property type="entry name" value="Rossmann-like_a/b/a_fold"/>
</dbReference>
<gene>
    <name evidence="3" type="ORF">H8717_11405</name>
</gene>
<keyword evidence="1" id="KW-0808">Transferase</keyword>
<feature type="domain" description="tRNA(Ile)-lysidine/2-thiocytidine synthase N-terminal" evidence="2">
    <location>
        <begin position="39"/>
        <end position="203"/>
    </location>
</feature>
<dbReference type="PANTHER" id="PTHR43686:SF1">
    <property type="entry name" value="AMINOTRAN_5 DOMAIN-CONTAINING PROTEIN"/>
    <property type="match status" value="1"/>
</dbReference>
<keyword evidence="4" id="KW-1185">Reference proteome</keyword>
<evidence type="ECO:0000313" key="4">
    <source>
        <dbReference type="Proteomes" id="UP000658131"/>
    </source>
</evidence>
<dbReference type="RefSeq" id="WP_262400481.1">
    <property type="nucleotide sequence ID" value="NZ_JACRTB010000019.1"/>
</dbReference>
<name>A0ABR7NKS6_9FIRM</name>
<dbReference type="Proteomes" id="UP000658131">
    <property type="component" value="Unassembled WGS sequence"/>
</dbReference>
<dbReference type="CDD" id="cd24138">
    <property type="entry name" value="TtcA-like"/>
    <property type="match status" value="1"/>
</dbReference>
<dbReference type="Gene3D" id="3.40.50.620">
    <property type="entry name" value="HUPs"/>
    <property type="match status" value="1"/>
</dbReference>
<dbReference type="PIRSF" id="PIRSF004976">
    <property type="entry name" value="ATPase_YdaO"/>
    <property type="match status" value="1"/>
</dbReference>